<dbReference type="AlphaFoldDB" id="A0A498LJB8"/>
<organism evidence="2 3">
    <name type="scientific">Labeo rohita</name>
    <name type="common">Indian major carp</name>
    <name type="synonym">Cyprinus rohita</name>
    <dbReference type="NCBI Taxonomy" id="84645"/>
    <lineage>
        <taxon>Eukaryota</taxon>
        <taxon>Metazoa</taxon>
        <taxon>Chordata</taxon>
        <taxon>Craniata</taxon>
        <taxon>Vertebrata</taxon>
        <taxon>Euteleostomi</taxon>
        <taxon>Actinopterygii</taxon>
        <taxon>Neopterygii</taxon>
        <taxon>Teleostei</taxon>
        <taxon>Ostariophysi</taxon>
        <taxon>Cypriniformes</taxon>
        <taxon>Cyprinidae</taxon>
        <taxon>Labeoninae</taxon>
        <taxon>Labeonini</taxon>
        <taxon>Labeo</taxon>
    </lineage>
</organism>
<reference evidence="2 3" key="1">
    <citation type="submission" date="2018-03" db="EMBL/GenBank/DDBJ databases">
        <title>Draft genome sequence of Rohu Carp (Labeo rohita).</title>
        <authorList>
            <person name="Das P."/>
            <person name="Kushwaha B."/>
            <person name="Joshi C.G."/>
            <person name="Kumar D."/>
            <person name="Nagpure N.S."/>
            <person name="Sahoo L."/>
            <person name="Das S.P."/>
            <person name="Bit A."/>
            <person name="Patnaik S."/>
            <person name="Meher P.K."/>
            <person name="Jayasankar P."/>
            <person name="Koringa P.G."/>
            <person name="Patel N.V."/>
            <person name="Hinsu A.T."/>
            <person name="Kumar R."/>
            <person name="Pandey M."/>
            <person name="Agarwal S."/>
            <person name="Srivastava S."/>
            <person name="Singh M."/>
            <person name="Iquebal M.A."/>
            <person name="Jaiswal S."/>
            <person name="Angadi U.B."/>
            <person name="Kumar N."/>
            <person name="Raza M."/>
            <person name="Shah T.M."/>
            <person name="Rai A."/>
            <person name="Jena J.K."/>
        </authorList>
    </citation>
    <scope>NUCLEOTIDE SEQUENCE [LARGE SCALE GENOMIC DNA]</scope>
    <source>
        <strain evidence="2">DASCIFA01</strain>
        <tissue evidence="2">Testis</tissue>
    </source>
</reference>
<dbReference type="EMBL" id="QBIY01013392">
    <property type="protein sequence ID" value="RXN05707.1"/>
    <property type="molecule type" value="Genomic_DNA"/>
</dbReference>
<protein>
    <submittedName>
        <fullName evidence="2">Uncharacterized protein</fullName>
    </submittedName>
</protein>
<comment type="caution">
    <text evidence="2">The sequence shown here is derived from an EMBL/GenBank/DDBJ whole genome shotgun (WGS) entry which is preliminary data.</text>
</comment>
<evidence type="ECO:0000313" key="2">
    <source>
        <dbReference type="EMBL" id="RXN05707.1"/>
    </source>
</evidence>
<dbReference type="Proteomes" id="UP000290572">
    <property type="component" value="Unassembled WGS sequence"/>
</dbReference>
<feature type="compositionally biased region" description="Basic residues" evidence="1">
    <location>
        <begin position="171"/>
        <end position="183"/>
    </location>
</feature>
<accession>A0A498LJB8</accession>
<feature type="region of interest" description="Disordered" evidence="1">
    <location>
        <begin position="75"/>
        <end position="112"/>
    </location>
</feature>
<gene>
    <name evidence="2" type="ORF">ROHU_033202</name>
</gene>
<sequence>MFLINKEIQELQKTLIDINLISGYCHEAYSAHLRSVSTVFSTCKESKKAKKCGNIDVNVKSGNSMKSNLMFGQKHDGLADESSGDGERDLQNTPTAETFSTNAYVSPRKDLKNSQDDFKASLSHFQLSSSECNEKDEDESDGCPQKTSTKSPSRIAKTDLKNSSSPPTHFTLHRKEKQTHQRRQKVALCMLPVLRNPLREQGMAIQLQDQDSKTFSRYLQNKDSVNNGRSHKSKAAIKHSLELLIKEHNCSQISETVNNNKQRDLHEKVSNFVSELSEFRCDV</sequence>
<name>A0A498LJB8_LABRO</name>
<evidence type="ECO:0000313" key="3">
    <source>
        <dbReference type="Proteomes" id="UP000290572"/>
    </source>
</evidence>
<feature type="compositionally biased region" description="Polar residues" evidence="1">
    <location>
        <begin position="91"/>
        <end position="104"/>
    </location>
</feature>
<evidence type="ECO:0000256" key="1">
    <source>
        <dbReference type="SAM" id="MobiDB-lite"/>
    </source>
</evidence>
<feature type="region of interest" description="Disordered" evidence="1">
    <location>
        <begin position="129"/>
        <end position="183"/>
    </location>
</feature>
<proteinExistence type="predicted"/>
<keyword evidence="3" id="KW-1185">Reference proteome</keyword>